<dbReference type="RefSeq" id="WP_146404230.1">
    <property type="nucleotide sequence ID" value="NZ_SJPJ01000002.1"/>
</dbReference>
<keyword evidence="2" id="KW-1185">Reference proteome</keyword>
<proteinExistence type="predicted"/>
<gene>
    <name evidence="1" type="ORF">CA13_69600</name>
</gene>
<dbReference type="EMBL" id="SJPJ01000002">
    <property type="protein sequence ID" value="TWT76466.1"/>
    <property type="molecule type" value="Genomic_DNA"/>
</dbReference>
<evidence type="ECO:0000313" key="2">
    <source>
        <dbReference type="Proteomes" id="UP000315010"/>
    </source>
</evidence>
<evidence type="ECO:0000313" key="1">
    <source>
        <dbReference type="EMBL" id="TWT76466.1"/>
    </source>
</evidence>
<dbReference type="Proteomes" id="UP000315010">
    <property type="component" value="Unassembled WGS sequence"/>
</dbReference>
<accession>A0A5C5YNJ4</accession>
<organism evidence="1 2">
    <name type="scientific">Novipirellula herctigrandis</name>
    <dbReference type="NCBI Taxonomy" id="2527986"/>
    <lineage>
        <taxon>Bacteria</taxon>
        <taxon>Pseudomonadati</taxon>
        <taxon>Planctomycetota</taxon>
        <taxon>Planctomycetia</taxon>
        <taxon>Pirellulales</taxon>
        <taxon>Pirellulaceae</taxon>
        <taxon>Novipirellula</taxon>
    </lineage>
</organism>
<reference evidence="1 2" key="1">
    <citation type="submission" date="2019-02" db="EMBL/GenBank/DDBJ databases">
        <title>Deep-cultivation of Planctomycetes and their phenomic and genomic characterization uncovers novel biology.</title>
        <authorList>
            <person name="Wiegand S."/>
            <person name="Jogler M."/>
            <person name="Boedeker C."/>
            <person name="Pinto D."/>
            <person name="Vollmers J."/>
            <person name="Rivas-Marin E."/>
            <person name="Kohn T."/>
            <person name="Peeters S.H."/>
            <person name="Heuer A."/>
            <person name="Rast P."/>
            <person name="Oberbeckmann S."/>
            <person name="Bunk B."/>
            <person name="Jeske O."/>
            <person name="Meyerdierks A."/>
            <person name="Storesund J.E."/>
            <person name="Kallscheuer N."/>
            <person name="Luecker S."/>
            <person name="Lage O.M."/>
            <person name="Pohl T."/>
            <person name="Merkel B.J."/>
            <person name="Hornburger P."/>
            <person name="Mueller R.-W."/>
            <person name="Bruemmer F."/>
            <person name="Labrenz M."/>
            <person name="Spormann A.M."/>
            <person name="Op Den Camp H."/>
            <person name="Overmann J."/>
            <person name="Amann R."/>
            <person name="Jetten M.S.M."/>
            <person name="Mascher T."/>
            <person name="Medema M.H."/>
            <person name="Devos D.P."/>
            <person name="Kaster A.-K."/>
            <person name="Ovreas L."/>
            <person name="Rohde M."/>
            <person name="Galperin M.Y."/>
            <person name="Jogler C."/>
        </authorList>
    </citation>
    <scope>NUCLEOTIDE SEQUENCE [LARGE SCALE GENOMIC DNA]</scope>
    <source>
        <strain evidence="1 2">CA13</strain>
    </source>
</reference>
<dbReference type="AlphaFoldDB" id="A0A5C5YNJ4"/>
<protein>
    <submittedName>
        <fullName evidence="1">Uncharacterized protein</fullName>
    </submittedName>
</protein>
<name>A0A5C5YNJ4_9BACT</name>
<comment type="caution">
    <text evidence="1">The sequence shown here is derived from an EMBL/GenBank/DDBJ whole genome shotgun (WGS) entry which is preliminary data.</text>
</comment>
<sequence>MKSHRYLKLKKMAICIVLEKRFSTTSATVHLRPGIGVWDRTIDHGTRFAIDGGSVFNRVFNMAERRGLSFPDQ</sequence>